<dbReference type="Proteomes" id="UP000184600">
    <property type="component" value="Unassembled WGS sequence"/>
</dbReference>
<organism evidence="2 3">
    <name type="scientific">Vibrio quintilis</name>
    <dbReference type="NCBI Taxonomy" id="1117707"/>
    <lineage>
        <taxon>Bacteria</taxon>
        <taxon>Pseudomonadati</taxon>
        <taxon>Pseudomonadota</taxon>
        <taxon>Gammaproteobacteria</taxon>
        <taxon>Vibrionales</taxon>
        <taxon>Vibrionaceae</taxon>
        <taxon>Vibrio</taxon>
    </lineage>
</organism>
<evidence type="ECO:0000313" key="3">
    <source>
        <dbReference type="Proteomes" id="UP000184600"/>
    </source>
</evidence>
<dbReference type="SUPFAM" id="SSF55729">
    <property type="entry name" value="Acyl-CoA N-acyltransferases (Nat)"/>
    <property type="match status" value="1"/>
</dbReference>
<dbReference type="GO" id="GO:0016747">
    <property type="term" value="F:acyltransferase activity, transferring groups other than amino-acyl groups"/>
    <property type="evidence" value="ECO:0007669"/>
    <property type="project" value="InterPro"/>
</dbReference>
<dbReference type="InterPro" id="IPR000182">
    <property type="entry name" value="GNAT_dom"/>
</dbReference>
<dbReference type="Gene3D" id="3.40.630.30">
    <property type="match status" value="1"/>
</dbReference>
<dbReference type="CDD" id="cd04301">
    <property type="entry name" value="NAT_SF"/>
    <property type="match status" value="1"/>
</dbReference>
<accession>A0A1M7YS10</accession>
<proteinExistence type="predicted"/>
<protein>
    <submittedName>
        <fullName evidence="2">Acetyltransferase (GNAT) family protein</fullName>
    </submittedName>
</protein>
<name>A0A1M7YS10_9VIBR</name>
<keyword evidence="2" id="KW-0808">Transferase</keyword>
<gene>
    <name evidence="2" type="ORF">VQ7734_01145</name>
</gene>
<evidence type="ECO:0000313" key="2">
    <source>
        <dbReference type="EMBL" id="SHO55417.1"/>
    </source>
</evidence>
<evidence type="ECO:0000259" key="1">
    <source>
        <dbReference type="PROSITE" id="PS51186"/>
    </source>
</evidence>
<keyword evidence="3" id="KW-1185">Reference proteome</keyword>
<sequence length="317" mass="36790">MMSVANENNHDGQIMKYVRNAFRDDDFIRIRDFLQTSRTYSQQNWLIERWNFCRYFAQVFLDSQQRWADNLCLWTDEHNEIIAVVNGEGSGAGEAYFQLGNIEFCPELIADMLDFAEEKLSVVKENQRKVSLRANRDWQLHAILERKGYVQQKGIEVSTFMDLDADLPVKIPPGFQIVNAHQFTAEQQGQAHGRAFRHTDDEDFADLPQRIRGYQSMRTAPDYRPEMDFAVLSPTGEIAAFATVWHDALNHIAIFEPVGTIPKYRRKGLGKALLYAAMNQVRSLGTNRMYVGSDQRFYLDIGFQVDTTFDEVWHKVW</sequence>
<dbReference type="InterPro" id="IPR016181">
    <property type="entry name" value="Acyl_CoA_acyltransferase"/>
</dbReference>
<reference evidence="3" key="1">
    <citation type="submission" date="2016-12" db="EMBL/GenBank/DDBJ databases">
        <authorList>
            <person name="Rodrigo-Torres L."/>
            <person name="Arahal R.D."/>
            <person name="Lucena T."/>
        </authorList>
    </citation>
    <scope>NUCLEOTIDE SEQUENCE [LARGE SCALE GENOMIC DNA]</scope>
</reference>
<dbReference type="STRING" id="1117707.VQ7734_01145"/>
<dbReference type="Pfam" id="PF00583">
    <property type="entry name" value="Acetyltransf_1"/>
    <property type="match status" value="1"/>
</dbReference>
<feature type="domain" description="N-acetyltransferase" evidence="1">
    <location>
        <begin position="191"/>
        <end position="317"/>
    </location>
</feature>
<dbReference type="AlphaFoldDB" id="A0A1M7YS10"/>
<dbReference type="EMBL" id="FRFG01000014">
    <property type="protein sequence ID" value="SHO55417.1"/>
    <property type="molecule type" value="Genomic_DNA"/>
</dbReference>
<dbReference type="PROSITE" id="PS51186">
    <property type="entry name" value="GNAT"/>
    <property type="match status" value="1"/>
</dbReference>